<dbReference type="AlphaFoldDB" id="A0A3N4PPS9"/>
<sequence>MERYVTVKPLPFFYVGQQTTTDRINRFTNEKHNLLSQAMGKPDTKSIWYSKEHFTKLLEEIEYASGDGIRVYFGVYEAGHEFEGQTCLLFKTTRENLIGDLVTHVNVILENEPDFPERSSIPREIIQFPGHERMGDIKDFNLGSPCPPRCDDGDPGDPGDGGDGSSIG</sequence>
<reference evidence="2 3" key="1">
    <citation type="submission" date="2018-11" db="EMBL/GenBank/DDBJ databases">
        <title>Chitinophaga lutea sp.nov., isolate from arsenic contaminated soil.</title>
        <authorList>
            <person name="Zong Y."/>
        </authorList>
    </citation>
    <scope>NUCLEOTIDE SEQUENCE [LARGE SCALE GENOMIC DNA]</scope>
    <source>
        <strain evidence="2 3">ZY74</strain>
    </source>
</reference>
<feature type="compositionally biased region" description="Gly residues" evidence="1">
    <location>
        <begin position="156"/>
        <end position="168"/>
    </location>
</feature>
<accession>A0A3N4PPS9</accession>
<evidence type="ECO:0000256" key="1">
    <source>
        <dbReference type="SAM" id="MobiDB-lite"/>
    </source>
</evidence>
<proteinExistence type="predicted"/>
<dbReference type="RefSeq" id="WP_123848716.1">
    <property type="nucleotide sequence ID" value="NZ_RPDH01000002.1"/>
</dbReference>
<protein>
    <submittedName>
        <fullName evidence="2">Uncharacterized protein</fullName>
    </submittedName>
</protein>
<dbReference type="Proteomes" id="UP000278351">
    <property type="component" value="Unassembled WGS sequence"/>
</dbReference>
<organism evidence="2 3">
    <name type="scientific">Chitinophaga lutea</name>
    <dbReference type="NCBI Taxonomy" id="2488634"/>
    <lineage>
        <taxon>Bacteria</taxon>
        <taxon>Pseudomonadati</taxon>
        <taxon>Bacteroidota</taxon>
        <taxon>Chitinophagia</taxon>
        <taxon>Chitinophagales</taxon>
        <taxon>Chitinophagaceae</taxon>
        <taxon>Chitinophaga</taxon>
    </lineage>
</organism>
<keyword evidence="3" id="KW-1185">Reference proteome</keyword>
<name>A0A3N4PPS9_9BACT</name>
<gene>
    <name evidence="2" type="ORF">EGT74_22445</name>
</gene>
<feature type="region of interest" description="Disordered" evidence="1">
    <location>
        <begin position="136"/>
        <end position="168"/>
    </location>
</feature>
<comment type="caution">
    <text evidence="2">The sequence shown here is derived from an EMBL/GenBank/DDBJ whole genome shotgun (WGS) entry which is preliminary data.</text>
</comment>
<evidence type="ECO:0000313" key="3">
    <source>
        <dbReference type="Proteomes" id="UP000278351"/>
    </source>
</evidence>
<evidence type="ECO:0000313" key="2">
    <source>
        <dbReference type="EMBL" id="RPE09735.1"/>
    </source>
</evidence>
<dbReference type="EMBL" id="RPDH01000002">
    <property type="protein sequence ID" value="RPE09735.1"/>
    <property type="molecule type" value="Genomic_DNA"/>
</dbReference>
<dbReference type="OrthoDB" id="662966at2"/>